<dbReference type="PANTHER" id="PTHR38596:SF1">
    <property type="entry name" value="UPF0114 PROTEIN YQHA"/>
    <property type="match status" value="1"/>
</dbReference>
<gene>
    <name evidence="8" type="ORF">F0L46_00305</name>
</gene>
<evidence type="ECO:0000313" key="8">
    <source>
        <dbReference type="EMBL" id="KAA2244376.1"/>
    </source>
</evidence>
<dbReference type="Proteomes" id="UP000323142">
    <property type="component" value="Unassembled WGS sequence"/>
</dbReference>
<dbReference type="GO" id="GO:0005886">
    <property type="term" value="C:plasma membrane"/>
    <property type="evidence" value="ECO:0007669"/>
    <property type="project" value="UniProtKB-SubCell"/>
</dbReference>
<feature type="transmembrane region" description="Helical" evidence="7">
    <location>
        <begin position="111"/>
        <end position="132"/>
    </location>
</feature>
<dbReference type="PANTHER" id="PTHR38596">
    <property type="entry name" value="UPF0114 PROTEIN YQHA"/>
    <property type="match status" value="1"/>
</dbReference>
<reference evidence="8 9" key="2">
    <citation type="submission" date="2019-09" db="EMBL/GenBank/DDBJ databases">
        <authorList>
            <person name="Jin C."/>
        </authorList>
    </citation>
    <scope>NUCLEOTIDE SEQUENCE [LARGE SCALE GENOMIC DNA]</scope>
    <source>
        <strain evidence="8 9">BN140002</strain>
    </source>
</reference>
<protein>
    <recommendedName>
        <fullName evidence="7">UPF0114 protein F0L46_00305</fullName>
    </recommendedName>
</protein>
<evidence type="ECO:0000256" key="4">
    <source>
        <dbReference type="ARBA" id="ARBA00022692"/>
    </source>
</evidence>
<keyword evidence="6 7" id="KW-0472">Membrane</keyword>
<keyword evidence="9" id="KW-1185">Reference proteome</keyword>
<dbReference type="AlphaFoldDB" id="A0A5B2W1J6"/>
<evidence type="ECO:0000256" key="7">
    <source>
        <dbReference type="HAMAP-Rule" id="MF_00143"/>
    </source>
</evidence>
<evidence type="ECO:0000256" key="3">
    <source>
        <dbReference type="ARBA" id="ARBA00022475"/>
    </source>
</evidence>
<evidence type="ECO:0000256" key="5">
    <source>
        <dbReference type="ARBA" id="ARBA00022989"/>
    </source>
</evidence>
<name>A0A5B2W1J6_9HYPH</name>
<dbReference type="NCBIfam" id="TIGR00645">
    <property type="entry name" value="HI0507"/>
    <property type="match status" value="1"/>
</dbReference>
<keyword evidence="4 7" id="KW-0812">Transmembrane</keyword>
<feature type="transmembrane region" description="Helical" evidence="7">
    <location>
        <begin position="138"/>
        <end position="157"/>
    </location>
</feature>
<keyword evidence="3 7" id="KW-1003">Cell membrane</keyword>
<comment type="subcellular location">
    <subcellularLocation>
        <location evidence="1 7">Cell membrane</location>
        <topology evidence="1 7">Multi-pass membrane protein</topology>
    </subcellularLocation>
</comment>
<dbReference type="HAMAP" id="MF_00143">
    <property type="entry name" value="UPF0114"/>
    <property type="match status" value="1"/>
</dbReference>
<feature type="transmembrane region" description="Helical" evidence="7">
    <location>
        <begin position="12"/>
        <end position="34"/>
    </location>
</feature>
<comment type="similarity">
    <text evidence="2 7">Belongs to the UPF0114 family.</text>
</comment>
<dbReference type="Pfam" id="PF03350">
    <property type="entry name" value="UPF0114"/>
    <property type="match status" value="1"/>
</dbReference>
<comment type="caution">
    <text evidence="8">The sequence shown here is derived from an EMBL/GenBank/DDBJ whole genome shotgun (WGS) entry which is preliminary data.</text>
</comment>
<dbReference type="RefSeq" id="WP_149815032.1">
    <property type="nucleotide sequence ID" value="NZ_VUOA01000001.1"/>
</dbReference>
<dbReference type="InterPro" id="IPR020761">
    <property type="entry name" value="UPF0114_bac"/>
</dbReference>
<sequence>MRIERALEKFLFASRWLLAPFYVGLVFALVALLYKAMAEVVHLMAHLPGATESQVILGVLSLVDLTLTGSLLIIVIFSGYENFVSRIDEADHPDWPEWMGKIDFTGLKLKLLSSIVAISAIQVLKGFMNVANLSDRDLMWLVIIHVVFVASGIFMALTDRIAEGGHKAGGAKKAAGGS</sequence>
<organism evidence="8 9">
    <name type="scientific">Salinarimonas soli</name>
    <dbReference type="NCBI Taxonomy" id="1638099"/>
    <lineage>
        <taxon>Bacteria</taxon>
        <taxon>Pseudomonadati</taxon>
        <taxon>Pseudomonadota</taxon>
        <taxon>Alphaproteobacteria</taxon>
        <taxon>Hyphomicrobiales</taxon>
        <taxon>Salinarimonadaceae</taxon>
        <taxon>Salinarimonas</taxon>
    </lineage>
</organism>
<proteinExistence type="inferred from homology"/>
<feature type="transmembrane region" description="Helical" evidence="7">
    <location>
        <begin position="54"/>
        <end position="77"/>
    </location>
</feature>
<dbReference type="OrthoDB" id="9783569at2"/>
<dbReference type="InterPro" id="IPR005134">
    <property type="entry name" value="UPF0114"/>
</dbReference>
<evidence type="ECO:0000256" key="6">
    <source>
        <dbReference type="ARBA" id="ARBA00023136"/>
    </source>
</evidence>
<accession>A0A5B2W1J6</accession>
<keyword evidence="5 7" id="KW-1133">Transmembrane helix</keyword>
<evidence type="ECO:0000313" key="9">
    <source>
        <dbReference type="Proteomes" id="UP000323142"/>
    </source>
</evidence>
<evidence type="ECO:0000256" key="1">
    <source>
        <dbReference type="ARBA" id="ARBA00004651"/>
    </source>
</evidence>
<dbReference type="EMBL" id="VUOA01000001">
    <property type="protein sequence ID" value="KAA2244376.1"/>
    <property type="molecule type" value="Genomic_DNA"/>
</dbReference>
<evidence type="ECO:0000256" key="2">
    <source>
        <dbReference type="ARBA" id="ARBA00005774"/>
    </source>
</evidence>
<reference evidence="8 9" key="1">
    <citation type="submission" date="2019-09" db="EMBL/GenBank/DDBJ databases">
        <title>Salinarimonas rosea gen. nov., sp. nov., a new member of the a-2 subgroup of the Proteobacteria.</title>
        <authorList>
            <person name="Liu J."/>
        </authorList>
    </citation>
    <scope>NUCLEOTIDE SEQUENCE [LARGE SCALE GENOMIC DNA]</scope>
    <source>
        <strain evidence="8 9">BN140002</strain>
    </source>
</reference>